<dbReference type="InterPro" id="IPR002316">
    <property type="entry name" value="Pro-tRNA-ligase_IIa"/>
</dbReference>
<gene>
    <name evidence="10" type="ORF">APZ42_018431</name>
</gene>
<dbReference type="PANTHER" id="PTHR42753">
    <property type="entry name" value="MITOCHONDRIAL RIBOSOME PROTEIN L39/PROLYL-TRNA LIGASE FAMILY MEMBER"/>
    <property type="match status" value="1"/>
</dbReference>
<dbReference type="Pfam" id="PF03129">
    <property type="entry name" value="HGTP_anticodon"/>
    <property type="match status" value="1"/>
</dbReference>
<dbReference type="GO" id="GO:0006433">
    <property type="term" value="P:prolyl-tRNA aminoacylation"/>
    <property type="evidence" value="ECO:0007669"/>
    <property type="project" value="InterPro"/>
</dbReference>
<dbReference type="InterPro" id="IPR045864">
    <property type="entry name" value="aa-tRNA-synth_II/BPL/LPL"/>
</dbReference>
<dbReference type="PROSITE" id="PS50862">
    <property type="entry name" value="AA_TRNA_LIGASE_II"/>
    <property type="match status" value="1"/>
</dbReference>
<dbReference type="InterPro" id="IPR006195">
    <property type="entry name" value="aa-tRNA-synth_II"/>
</dbReference>
<organism evidence="10 11">
    <name type="scientific">Daphnia magna</name>
    <dbReference type="NCBI Taxonomy" id="35525"/>
    <lineage>
        <taxon>Eukaryota</taxon>
        <taxon>Metazoa</taxon>
        <taxon>Ecdysozoa</taxon>
        <taxon>Arthropoda</taxon>
        <taxon>Crustacea</taxon>
        <taxon>Branchiopoda</taxon>
        <taxon>Diplostraca</taxon>
        <taxon>Cladocera</taxon>
        <taxon>Anomopoda</taxon>
        <taxon>Daphniidae</taxon>
        <taxon>Daphnia</taxon>
    </lineage>
</organism>
<dbReference type="GO" id="GO:0005524">
    <property type="term" value="F:ATP binding"/>
    <property type="evidence" value="ECO:0007669"/>
    <property type="project" value="UniProtKB-KW"/>
</dbReference>
<accession>A0A164Z717</accession>
<keyword evidence="5" id="KW-0648">Protein biosynthesis</keyword>
<dbReference type="InterPro" id="IPR050062">
    <property type="entry name" value="Pro-tRNA_synthetase"/>
</dbReference>
<evidence type="ECO:0000256" key="1">
    <source>
        <dbReference type="ARBA" id="ARBA00012831"/>
    </source>
</evidence>
<dbReference type="EC" id="6.1.1.15" evidence="1"/>
<evidence type="ECO:0000313" key="11">
    <source>
        <dbReference type="Proteomes" id="UP000076858"/>
    </source>
</evidence>
<dbReference type="Pfam" id="PF00587">
    <property type="entry name" value="tRNA-synt_2b"/>
    <property type="match status" value="1"/>
</dbReference>
<protein>
    <recommendedName>
        <fullName evidence="9">Probable proline--tRNA ligase, mitochondrial</fullName>
        <ecNumber evidence="1">6.1.1.15</ecNumber>
    </recommendedName>
    <alternativeName>
        <fullName evidence="7">Prolyl-tRNA synthetase</fullName>
    </alternativeName>
</protein>
<proteinExistence type="predicted"/>
<dbReference type="PANTHER" id="PTHR42753:SF10">
    <property type="entry name" value="PROLINE--TRNA LIGASE, MITOCHONDRIAL-RELATED"/>
    <property type="match status" value="1"/>
</dbReference>
<dbReference type="Gene3D" id="3.30.930.10">
    <property type="entry name" value="Bira Bifunctional Protein, Domain 2"/>
    <property type="match status" value="1"/>
</dbReference>
<keyword evidence="11" id="KW-1185">Reference proteome</keyword>
<dbReference type="InterPro" id="IPR002314">
    <property type="entry name" value="aa-tRNA-synt_IIb"/>
</dbReference>
<evidence type="ECO:0000256" key="9">
    <source>
        <dbReference type="ARBA" id="ARBA00071545"/>
    </source>
</evidence>
<name>A0A164Z717_9CRUS</name>
<reference evidence="10 11" key="1">
    <citation type="submission" date="2016-03" db="EMBL/GenBank/DDBJ databases">
        <title>EvidentialGene: Evidence-directed Construction of Genes on Genomes.</title>
        <authorList>
            <person name="Gilbert D.G."/>
            <person name="Choi J.-H."/>
            <person name="Mockaitis K."/>
            <person name="Colbourne J."/>
            <person name="Pfrender M."/>
        </authorList>
    </citation>
    <scope>NUCLEOTIDE SEQUENCE [LARGE SCALE GENOMIC DNA]</scope>
    <source>
        <strain evidence="10 11">Xinb3</strain>
        <tissue evidence="10">Complete organism</tissue>
    </source>
</reference>
<keyword evidence="6" id="KW-0030">Aminoacyl-tRNA synthetase</keyword>
<evidence type="ECO:0000256" key="3">
    <source>
        <dbReference type="ARBA" id="ARBA00022741"/>
    </source>
</evidence>
<dbReference type="AlphaFoldDB" id="A0A164Z717"/>
<dbReference type="FunFam" id="3.30.930.10:FF:000042">
    <property type="entry name" value="probable proline--tRNA ligase, mitochondrial"/>
    <property type="match status" value="1"/>
</dbReference>
<comment type="caution">
    <text evidence="10">The sequence shown here is derived from an EMBL/GenBank/DDBJ whole genome shotgun (WGS) entry which is preliminary data.</text>
</comment>
<evidence type="ECO:0000256" key="7">
    <source>
        <dbReference type="ARBA" id="ARBA00029731"/>
    </source>
</evidence>
<dbReference type="GO" id="GO:0005739">
    <property type="term" value="C:mitochondrion"/>
    <property type="evidence" value="ECO:0007669"/>
    <property type="project" value="TreeGrafter"/>
</dbReference>
<dbReference type="Proteomes" id="UP000076858">
    <property type="component" value="Unassembled WGS sequence"/>
</dbReference>
<dbReference type="SUPFAM" id="SSF52954">
    <property type="entry name" value="Class II aaRS ABD-related"/>
    <property type="match status" value="1"/>
</dbReference>
<evidence type="ECO:0000256" key="8">
    <source>
        <dbReference type="ARBA" id="ARBA00047671"/>
    </source>
</evidence>
<dbReference type="STRING" id="35525.A0A164Z717"/>
<evidence type="ECO:0000313" key="10">
    <source>
        <dbReference type="EMBL" id="KZS16017.1"/>
    </source>
</evidence>
<dbReference type="SUPFAM" id="SSF55681">
    <property type="entry name" value="Class II aaRS and biotin synthetases"/>
    <property type="match status" value="1"/>
</dbReference>
<keyword evidence="4" id="KW-0067">ATP-binding</keyword>
<evidence type="ECO:0000256" key="4">
    <source>
        <dbReference type="ARBA" id="ARBA00022840"/>
    </source>
</evidence>
<keyword evidence="2 10" id="KW-0436">Ligase</keyword>
<comment type="catalytic activity">
    <reaction evidence="8">
        <text>tRNA(Pro) + L-proline + ATP = L-prolyl-tRNA(Pro) + AMP + diphosphate</text>
        <dbReference type="Rhea" id="RHEA:14305"/>
        <dbReference type="Rhea" id="RHEA-COMP:9700"/>
        <dbReference type="Rhea" id="RHEA-COMP:9702"/>
        <dbReference type="ChEBI" id="CHEBI:30616"/>
        <dbReference type="ChEBI" id="CHEBI:33019"/>
        <dbReference type="ChEBI" id="CHEBI:60039"/>
        <dbReference type="ChEBI" id="CHEBI:78442"/>
        <dbReference type="ChEBI" id="CHEBI:78532"/>
        <dbReference type="ChEBI" id="CHEBI:456215"/>
        <dbReference type="EC" id="6.1.1.15"/>
    </reaction>
</comment>
<dbReference type="InterPro" id="IPR036621">
    <property type="entry name" value="Anticodon-bd_dom_sf"/>
</dbReference>
<dbReference type="PRINTS" id="PR01046">
    <property type="entry name" value="TRNASYNTHPRO"/>
</dbReference>
<dbReference type="InterPro" id="IPR033730">
    <property type="entry name" value="ProRS_core_prok"/>
</dbReference>
<dbReference type="Gene3D" id="3.40.50.800">
    <property type="entry name" value="Anticodon-binding domain"/>
    <property type="match status" value="1"/>
</dbReference>
<dbReference type="OrthoDB" id="10267474at2759"/>
<dbReference type="EMBL" id="LRGB01000781">
    <property type="protein sequence ID" value="KZS16017.1"/>
    <property type="molecule type" value="Genomic_DNA"/>
</dbReference>
<evidence type="ECO:0000256" key="2">
    <source>
        <dbReference type="ARBA" id="ARBA00022598"/>
    </source>
</evidence>
<dbReference type="GO" id="GO:0004827">
    <property type="term" value="F:proline-tRNA ligase activity"/>
    <property type="evidence" value="ECO:0007669"/>
    <property type="project" value="UniProtKB-EC"/>
</dbReference>
<evidence type="ECO:0000256" key="5">
    <source>
        <dbReference type="ARBA" id="ARBA00022917"/>
    </source>
</evidence>
<dbReference type="CDD" id="cd00779">
    <property type="entry name" value="ProRS_core_prok"/>
    <property type="match status" value="1"/>
</dbReference>
<evidence type="ECO:0000256" key="6">
    <source>
        <dbReference type="ARBA" id="ARBA00023146"/>
    </source>
</evidence>
<dbReference type="InterPro" id="IPR004154">
    <property type="entry name" value="Anticodon-bd"/>
</dbReference>
<sequence>MIPIQKNCKQLAKFYLGATGAAWELKCVSTVSSLFQPICLPPKDATLKKDEPTSKSQKLFSELGIVRQSSPGLFTLTPLGVRSLEKLVKIVDEELKNVGCQKLQLPILTAGNLWKKTGRWESTGLELLTVKDRHGRDYVLSPTHEEAITDLVAYLPQLTHKQLPLKLYQITSKFRDEIKPRFGLLRSREFTMKDLYTFDKTVETAQQTYELVCKAYDTIFQRLNTPFVKVAGSTGNIGGLSSHEYHFPSSIGEDDLRLCPFCHFGTNAELSPLDACTKCGSANMKATKGIEVAHTFLLGTKYSQVLNAFFSSDDGTRSVCQMGCYGIGISRILAASVEVLATDSEIRWPKLIAPYSVCVVAPKGGSKEESAIALAHFVASQIDQMKPFTQDVILDDRSTTTIGKKLIEAKRMGYPFIVVVGRKSMEQVPLVELYDLTKNTQNLFTVAQLFDYLKMSES</sequence>
<keyword evidence="3" id="KW-0547">Nucleotide-binding</keyword>